<keyword evidence="1" id="KW-1133">Transmembrane helix</keyword>
<keyword evidence="1" id="KW-0472">Membrane</keyword>
<dbReference type="AlphaFoldDB" id="A0AB39HDC4"/>
<evidence type="ECO:0008006" key="3">
    <source>
        <dbReference type="Google" id="ProtNLM"/>
    </source>
</evidence>
<protein>
    <recommendedName>
        <fullName evidence="3">DoxX protein</fullName>
    </recommendedName>
</protein>
<proteinExistence type="predicted"/>
<organism evidence="2">
    <name type="scientific">Vibrio sp. HB236076</name>
    <dbReference type="NCBI Taxonomy" id="3232307"/>
    <lineage>
        <taxon>Bacteria</taxon>
        <taxon>Pseudomonadati</taxon>
        <taxon>Pseudomonadota</taxon>
        <taxon>Gammaproteobacteria</taxon>
        <taxon>Vibrionales</taxon>
        <taxon>Vibrionaceae</taxon>
        <taxon>Vibrio</taxon>
    </lineage>
</organism>
<accession>A0AB39HDC4</accession>
<feature type="transmembrane region" description="Helical" evidence="1">
    <location>
        <begin position="87"/>
        <end position="104"/>
    </location>
</feature>
<evidence type="ECO:0000256" key="1">
    <source>
        <dbReference type="SAM" id="Phobius"/>
    </source>
</evidence>
<feature type="transmembrane region" description="Helical" evidence="1">
    <location>
        <begin position="110"/>
        <end position="128"/>
    </location>
</feature>
<reference evidence="2" key="1">
    <citation type="submission" date="2024-07" db="EMBL/GenBank/DDBJ databases">
        <title>Genome Analysis of a Potential Novel Vibrio Species Secreting pH- and Thermo-stable Alginate Lyase and its Application in Producing Alginate Oligosaccharides.</title>
        <authorList>
            <person name="Huang H."/>
            <person name="Bao K."/>
        </authorList>
    </citation>
    <scope>NUCLEOTIDE SEQUENCE</scope>
    <source>
        <strain evidence="2">HB236076</strain>
    </source>
</reference>
<evidence type="ECO:0000313" key="2">
    <source>
        <dbReference type="EMBL" id="XDK24677.1"/>
    </source>
</evidence>
<gene>
    <name evidence="2" type="ORF">AB0763_10800</name>
</gene>
<feature type="transmembrane region" description="Helical" evidence="1">
    <location>
        <begin position="59"/>
        <end position="80"/>
    </location>
</feature>
<feature type="transmembrane region" description="Helical" evidence="1">
    <location>
        <begin position="20"/>
        <end position="39"/>
    </location>
</feature>
<dbReference type="KEGG" id="vih:AB0763_10800"/>
<dbReference type="RefSeq" id="WP_306100678.1">
    <property type="nucleotide sequence ID" value="NZ_CP162601.1"/>
</dbReference>
<sequence length="143" mass="16362">MEHQAPYPANFGQRLSWSLLSLRLGVFIVMFIWTLDKFMNPGHSVVIFQKFYSMDASTSIIYLLGVAQLILVVAFLAGVAKRYTYGLILLMHLGSTLASFNQYLDPFKHLLFFAAWPMLGACLTLYLLREFDTKWTLSRAKNV</sequence>
<name>A0AB39HDC4_9VIBR</name>
<keyword evidence="1" id="KW-0812">Transmembrane</keyword>
<dbReference type="EMBL" id="CP162601">
    <property type="protein sequence ID" value="XDK24677.1"/>
    <property type="molecule type" value="Genomic_DNA"/>
</dbReference>